<evidence type="ECO:0000313" key="1">
    <source>
        <dbReference type="EMBL" id="MAA14631.1"/>
    </source>
</evidence>
<name>A0A224YJF4_9ACAR</name>
<proteinExistence type="predicted"/>
<sequence>MHILLAVFECEINFFTYSHLSTSHARQRTFVQKHASKSHTHSSTLPSLSTRMLAHAVVMEAMAFDAASCLFHSSICFREFFLSAL</sequence>
<protein>
    <submittedName>
        <fullName evidence="1">Uncharacterized protein</fullName>
    </submittedName>
</protein>
<organism evidence="1">
    <name type="scientific">Rhipicephalus zambeziensis</name>
    <dbReference type="NCBI Taxonomy" id="60191"/>
    <lineage>
        <taxon>Eukaryota</taxon>
        <taxon>Metazoa</taxon>
        <taxon>Ecdysozoa</taxon>
        <taxon>Arthropoda</taxon>
        <taxon>Chelicerata</taxon>
        <taxon>Arachnida</taxon>
        <taxon>Acari</taxon>
        <taxon>Parasitiformes</taxon>
        <taxon>Ixodida</taxon>
        <taxon>Ixodoidea</taxon>
        <taxon>Ixodidae</taxon>
        <taxon>Rhipicephalinae</taxon>
        <taxon>Rhipicephalus</taxon>
        <taxon>Rhipicephalus</taxon>
    </lineage>
</organism>
<dbReference type="EMBL" id="GFPF01003485">
    <property type="protein sequence ID" value="MAA14631.1"/>
    <property type="molecule type" value="Transcribed_RNA"/>
</dbReference>
<reference evidence="1" key="1">
    <citation type="journal article" date="2017" name="Parasit. Vectors">
        <title>Sialotranscriptomics of Rhipicephalus zambeziensis reveals intricate expression profiles of secretory proteins and suggests tight temporal transcriptional regulation during blood-feeding.</title>
        <authorList>
            <person name="de Castro M.H."/>
            <person name="de Klerk D."/>
            <person name="Pienaar R."/>
            <person name="Rees D.J.G."/>
            <person name="Mans B.J."/>
        </authorList>
    </citation>
    <scope>NUCLEOTIDE SEQUENCE</scope>
    <source>
        <tissue evidence="1">Salivary glands</tissue>
    </source>
</reference>
<dbReference type="AlphaFoldDB" id="A0A224YJF4"/>
<accession>A0A224YJF4</accession>